<evidence type="ECO:0000256" key="1">
    <source>
        <dbReference type="SAM" id="MobiDB-lite"/>
    </source>
</evidence>
<dbReference type="GeneTree" id="ENSGT00940000155849"/>
<feature type="compositionally biased region" description="Low complexity" evidence="1">
    <location>
        <begin position="29"/>
        <end position="43"/>
    </location>
</feature>
<evidence type="ECO:0000313" key="2">
    <source>
        <dbReference type="Ensembl" id="ENSPEMP00000033910.1"/>
    </source>
</evidence>
<name>A0A8C8W330_PERMB</name>
<evidence type="ECO:0000313" key="3">
    <source>
        <dbReference type="Proteomes" id="UP000694547"/>
    </source>
</evidence>
<reference evidence="2" key="2">
    <citation type="submission" date="2025-08" db="UniProtKB">
        <authorList>
            <consortium name="Ensembl"/>
        </authorList>
    </citation>
    <scope>IDENTIFICATION</scope>
</reference>
<reference evidence="2" key="3">
    <citation type="submission" date="2025-09" db="UniProtKB">
        <authorList>
            <consortium name="Ensembl"/>
        </authorList>
    </citation>
    <scope>IDENTIFICATION</scope>
</reference>
<dbReference type="Ensembl" id="ENSPEMT00000040597.1">
    <property type="protein sequence ID" value="ENSPEMP00000033910.1"/>
    <property type="gene ID" value="ENSPEMG00000001461.2"/>
</dbReference>
<feature type="compositionally biased region" description="Low complexity" evidence="1">
    <location>
        <begin position="1"/>
        <end position="10"/>
    </location>
</feature>
<reference evidence="2 3" key="1">
    <citation type="submission" date="2018-10" db="EMBL/GenBank/DDBJ databases">
        <title>Improved assembly of the deer mouse Peromyscus maniculatus genome.</title>
        <authorList>
            <person name="Lassance J.-M."/>
            <person name="Hoekstra H.E."/>
        </authorList>
    </citation>
    <scope>NUCLEOTIDE SEQUENCE [LARGE SCALE GENOMIC DNA]</scope>
</reference>
<accession>A0A8C8W330</accession>
<protein>
    <submittedName>
        <fullName evidence="2">Neuroepithelial cell transforming gene 1</fullName>
    </submittedName>
</protein>
<keyword evidence="3" id="KW-1185">Reference proteome</keyword>
<organism evidence="2 3">
    <name type="scientific">Peromyscus maniculatus bairdii</name>
    <name type="common">Prairie deer mouse</name>
    <dbReference type="NCBI Taxonomy" id="230844"/>
    <lineage>
        <taxon>Eukaryota</taxon>
        <taxon>Metazoa</taxon>
        <taxon>Chordata</taxon>
        <taxon>Craniata</taxon>
        <taxon>Vertebrata</taxon>
        <taxon>Euteleostomi</taxon>
        <taxon>Mammalia</taxon>
        <taxon>Eutheria</taxon>
        <taxon>Euarchontoglires</taxon>
        <taxon>Glires</taxon>
        <taxon>Rodentia</taxon>
        <taxon>Myomorpha</taxon>
        <taxon>Muroidea</taxon>
        <taxon>Cricetidae</taxon>
        <taxon>Neotominae</taxon>
        <taxon>Peromyscus</taxon>
    </lineage>
</organism>
<proteinExistence type="predicted"/>
<feature type="region of interest" description="Disordered" evidence="1">
    <location>
        <begin position="1"/>
        <end position="44"/>
    </location>
</feature>
<gene>
    <name evidence="2" type="primary">Net1</name>
</gene>
<dbReference type="AlphaFoldDB" id="A0A8C8W330"/>
<dbReference type="Proteomes" id="UP000694547">
    <property type="component" value="Chromosome 5"/>
</dbReference>
<sequence>MEPEPAAQKQPRPRRRSRRASVLSEDRAAGPPADTPGPAADGRAVLDRNLVVDAGAQTKTVMEPVVTGVIVTS</sequence>